<dbReference type="AlphaFoldDB" id="A0A1F8H9D4"/>
<accession>A0A1F8H9D4</accession>
<reference evidence="1 2" key="1">
    <citation type="journal article" date="2016" name="Nat. Commun.">
        <title>Thousands of microbial genomes shed light on interconnected biogeochemical processes in an aquifer system.</title>
        <authorList>
            <person name="Anantharaman K."/>
            <person name="Brown C.T."/>
            <person name="Hug L.A."/>
            <person name="Sharon I."/>
            <person name="Castelle C.J."/>
            <person name="Probst A.J."/>
            <person name="Thomas B.C."/>
            <person name="Singh A."/>
            <person name="Wilkins M.J."/>
            <person name="Karaoz U."/>
            <person name="Brodie E.L."/>
            <person name="Williams K.H."/>
            <person name="Hubbard S.S."/>
            <person name="Banfield J.F."/>
        </authorList>
    </citation>
    <scope>NUCLEOTIDE SEQUENCE [LARGE SCALE GENOMIC DNA]</scope>
</reference>
<organism evidence="1 2">
    <name type="scientific">Candidatus Yanofskybacteria bacterium RIFCSPLOWO2_12_FULL_43_11b</name>
    <dbReference type="NCBI Taxonomy" id="1802710"/>
    <lineage>
        <taxon>Bacteria</taxon>
        <taxon>Candidatus Yanofskyibacteriota</taxon>
    </lineage>
</organism>
<comment type="caution">
    <text evidence="1">The sequence shown here is derived from an EMBL/GenBank/DDBJ whole genome shotgun (WGS) entry which is preliminary data.</text>
</comment>
<gene>
    <name evidence="1" type="ORF">A3G51_03135</name>
</gene>
<proteinExistence type="predicted"/>
<evidence type="ECO:0000313" key="1">
    <source>
        <dbReference type="EMBL" id="OGN34187.1"/>
    </source>
</evidence>
<name>A0A1F8H9D4_9BACT</name>
<dbReference type="EMBL" id="MGKY01000005">
    <property type="protein sequence ID" value="OGN34187.1"/>
    <property type="molecule type" value="Genomic_DNA"/>
</dbReference>
<dbReference type="Proteomes" id="UP000177745">
    <property type="component" value="Unassembled WGS sequence"/>
</dbReference>
<sequence length="140" mass="15870">MPGRERFGRERRYASPEWLKIPHLLVGETRVIHHSRNADVDDGRFARIFAARSGRLRPAGYFPPVGAWRRCGFVVALFVNTTFRRGSAGNFVLPILRPRRSHTQRSMLTPSACPVLGIRTAPGHLVGHRWARKKPANHTT</sequence>
<evidence type="ECO:0000313" key="2">
    <source>
        <dbReference type="Proteomes" id="UP000177745"/>
    </source>
</evidence>
<protein>
    <submittedName>
        <fullName evidence="1">Uncharacterized protein</fullName>
    </submittedName>
</protein>